<evidence type="ECO:0000256" key="2">
    <source>
        <dbReference type="SAM" id="MobiDB-lite"/>
    </source>
</evidence>
<sequence length="332" mass="37654">MTRRTTSPLFRTKYELPRALTPWTPSHTPPACTAGCGDAFPHMSTSDGDPSGRTTATQTGTVTAMTTTILSLAHDFIKYEDEIDHTTQYISTLLRNMLTNTQRRVELVHQLNGLRDVRERTIREEQMAQQRSRAVLVEARREITLQSRWSSEIQLILDRAADEGLDVTGPPQLLIENAEGDLSVKGIEALPAMVDVLDLSQVRRHSSTSSPSSETTNQHGNEERAELYKRQVGPELWLYYLHHATLNSEHLLKRKLTLVSSSSTASVTRSELLRLHTISVESTNKLALLSVERREAGQRLRRAEVERERAEEKRDEVVLDLVLIWNEVRDRT</sequence>
<reference evidence="3 4" key="1">
    <citation type="submission" date="2016-11" db="EMBL/GenBank/DDBJ databases">
        <authorList>
            <person name="Jaros S."/>
            <person name="Januszkiewicz K."/>
            <person name="Wedrychowicz H."/>
        </authorList>
    </citation>
    <scope>NUCLEOTIDE SEQUENCE [LARGE SCALE GENOMIC DNA]</scope>
</reference>
<dbReference type="Proteomes" id="UP000249464">
    <property type="component" value="Unassembled WGS sequence"/>
</dbReference>
<keyword evidence="4" id="KW-1185">Reference proteome</keyword>
<organism evidence="3 4">
    <name type="scientific">Microbotryum silenes-dioicae</name>
    <dbReference type="NCBI Taxonomy" id="796604"/>
    <lineage>
        <taxon>Eukaryota</taxon>
        <taxon>Fungi</taxon>
        <taxon>Dikarya</taxon>
        <taxon>Basidiomycota</taxon>
        <taxon>Pucciniomycotina</taxon>
        <taxon>Microbotryomycetes</taxon>
        <taxon>Microbotryales</taxon>
        <taxon>Microbotryaceae</taxon>
        <taxon>Microbotryum</taxon>
    </lineage>
</organism>
<protein>
    <submittedName>
        <fullName evidence="3">BQ5605_C022g09433 protein</fullName>
    </submittedName>
</protein>
<feature type="region of interest" description="Disordered" evidence="2">
    <location>
        <begin position="202"/>
        <end position="224"/>
    </location>
</feature>
<dbReference type="AlphaFoldDB" id="A0A2X0N6J2"/>
<dbReference type="EMBL" id="FQNC01000084">
    <property type="protein sequence ID" value="SGZ22129.1"/>
    <property type="molecule type" value="Genomic_DNA"/>
</dbReference>
<evidence type="ECO:0000313" key="4">
    <source>
        <dbReference type="Proteomes" id="UP000249464"/>
    </source>
</evidence>
<feature type="coiled-coil region" evidence="1">
    <location>
        <begin position="286"/>
        <end position="320"/>
    </location>
</feature>
<gene>
    <name evidence="3" type="primary">BQ5605_C022g09433</name>
    <name evidence="3" type="ORF">BQ5605_C022G09433</name>
</gene>
<evidence type="ECO:0000256" key="1">
    <source>
        <dbReference type="SAM" id="Coils"/>
    </source>
</evidence>
<accession>A0A2X0N6J2</accession>
<keyword evidence="1" id="KW-0175">Coiled coil</keyword>
<feature type="compositionally biased region" description="Low complexity" evidence="2">
    <location>
        <begin position="207"/>
        <end position="216"/>
    </location>
</feature>
<name>A0A2X0N6J2_9BASI</name>
<proteinExistence type="predicted"/>
<evidence type="ECO:0000313" key="3">
    <source>
        <dbReference type="EMBL" id="SGZ22129.1"/>
    </source>
</evidence>